<dbReference type="Proteomes" id="UP000019426">
    <property type="component" value="Chromosome M2/40_rep1"/>
</dbReference>
<evidence type="ECO:0000313" key="3">
    <source>
        <dbReference type="Proteomes" id="UP000019426"/>
    </source>
</evidence>
<dbReference type="EMBL" id="HG917868">
    <property type="protein sequence ID" value="CDM67945.1"/>
    <property type="molecule type" value="Genomic_DNA"/>
</dbReference>
<sequence>MENKKKYIIISSIGAIVIALAIIVVLVIVNNKESKIDISILNGLINEKYEITNSNIEERVLELNIESNNLDTDNLKNLGNSIATKIKDSGWKIRAVTINIFEDGKSNDDNKFYSEGLKNRINLSINVGDISISEFKKVESNNIDNIVIDDMNRRYHSIENNKLIIKLEAEDINEENAMTKMKEYIETFKSLNPNIGDKEIEVRVNEFYKVGFATSSDSDIMEISRTEKF</sequence>
<gene>
    <name evidence="2" type="ORF">CM240_0780</name>
</gene>
<keyword evidence="1" id="KW-1133">Transmembrane helix</keyword>
<evidence type="ECO:0000313" key="2">
    <source>
        <dbReference type="EMBL" id="CDM67945.1"/>
    </source>
</evidence>
<dbReference type="PATRIC" id="fig|1216932.3.peg.766"/>
<organism evidence="2 3">
    <name type="scientific">Clostridium bornimense</name>
    <dbReference type="NCBI Taxonomy" id="1216932"/>
    <lineage>
        <taxon>Bacteria</taxon>
        <taxon>Bacillati</taxon>
        <taxon>Bacillota</taxon>
        <taxon>Clostridia</taxon>
        <taxon>Eubacteriales</taxon>
        <taxon>Clostridiaceae</taxon>
        <taxon>Clostridium</taxon>
    </lineage>
</organism>
<reference evidence="2 3" key="1">
    <citation type="submission" date="2013-11" db="EMBL/GenBank/DDBJ databases">
        <title>Complete genome sequence of Clostridum sp. M2/40.</title>
        <authorList>
            <person name="Wibberg D."/>
            <person name="Puehler A."/>
            <person name="Schlueter A."/>
        </authorList>
    </citation>
    <scope>NUCLEOTIDE SEQUENCE [LARGE SCALE GENOMIC DNA]</scope>
    <source>
        <strain evidence="3">M2/40</strain>
    </source>
</reference>
<accession>W6SE90</accession>
<protein>
    <submittedName>
        <fullName evidence="2">Uncharacterized protein</fullName>
    </submittedName>
</protein>
<dbReference type="HOGENOM" id="CLU_1208068_0_0_9"/>
<keyword evidence="3" id="KW-1185">Reference proteome</keyword>
<dbReference type="RefSeq" id="WP_044036628.1">
    <property type="nucleotide sequence ID" value="NZ_HG917868.1"/>
</dbReference>
<keyword evidence="1" id="KW-0472">Membrane</keyword>
<proteinExistence type="predicted"/>
<feature type="transmembrane region" description="Helical" evidence="1">
    <location>
        <begin position="7"/>
        <end position="29"/>
    </location>
</feature>
<keyword evidence="1" id="KW-0812">Transmembrane</keyword>
<dbReference type="STRING" id="1216932.CM240_0780"/>
<dbReference type="AlphaFoldDB" id="W6SE90"/>
<evidence type="ECO:0000256" key="1">
    <source>
        <dbReference type="SAM" id="Phobius"/>
    </source>
</evidence>
<dbReference type="KEGG" id="clt:CM240_0780"/>
<name>W6SE90_9CLOT</name>